<organism evidence="2 3">
    <name type="scientific">Mesorhizobium alhagi CCNWXJ12-2</name>
    <dbReference type="NCBI Taxonomy" id="1107882"/>
    <lineage>
        <taxon>Bacteria</taxon>
        <taxon>Pseudomonadati</taxon>
        <taxon>Pseudomonadota</taxon>
        <taxon>Alphaproteobacteria</taxon>
        <taxon>Hyphomicrobiales</taxon>
        <taxon>Phyllobacteriaceae</taxon>
        <taxon>Allomesorhizobium</taxon>
    </lineage>
</organism>
<dbReference type="SUPFAM" id="SSF52317">
    <property type="entry name" value="Class I glutamine amidotransferase-like"/>
    <property type="match status" value="1"/>
</dbReference>
<dbReference type="InterPro" id="IPR002818">
    <property type="entry name" value="DJ-1/PfpI"/>
</dbReference>
<dbReference type="Gene3D" id="3.40.50.880">
    <property type="match status" value="1"/>
</dbReference>
<sequence length="219" mass="22840">MTSGEAIAMPEVQNKGDHPMPASKTIGFIFIDGFADWEYGLLSASAVEWFGGRAVSLSPDGAPRKSMSGFHLTPDRGFDIAENADLDAIAVIGSDHWASNAHPDPSPLLKAVAARGGVVGGICAGTLALARSGLFEAARHTSNGRDWILMHEPAYAGSGNYQDVPHAVADGRIVSAPGSAPGTFALAFMKALYPEQEGQLAEMKTLFAREFAGAPAQAS</sequence>
<feature type="domain" description="DJ-1/PfpI" evidence="1">
    <location>
        <begin position="25"/>
        <end position="190"/>
    </location>
</feature>
<evidence type="ECO:0000313" key="3">
    <source>
        <dbReference type="Proteomes" id="UP000003250"/>
    </source>
</evidence>
<dbReference type="AlphaFoldDB" id="H0HM55"/>
<accession>H0HM55</accession>
<dbReference type="EMBL" id="AHAM01000038">
    <property type="protein sequence ID" value="EHK58247.1"/>
    <property type="molecule type" value="Genomic_DNA"/>
</dbReference>
<gene>
    <name evidence="2" type="ORF">MAXJ12_06093</name>
</gene>
<dbReference type="Pfam" id="PF01965">
    <property type="entry name" value="DJ-1_PfpI"/>
    <property type="match status" value="1"/>
</dbReference>
<reference evidence="2 3" key="1">
    <citation type="journal article" date="2012" name="J. Bacteriol.">
        <title>Draft Genome Sequence of Mesorhizobium alhagi CCNWXJ12-2T, a Novel Salt-Resistant Species Isolated from the Desert of Northwestern China.</title>
        <authorList>
            <person name="Zhou M."/>
            <person name="Chen W."/>
            <person name="Chen H."/>
            <person name="Wei G."/>
        </authorList>
    </citation>
    <scope>NUCLEOTIDE SEQUENCE [LARGE SCALE GENOMIC DNA]</scope>
    <source>
        <strain evidence="2 3">CCNWXJ12-2</strain>
    </source>
</reference>
<dbReference type="PATRIC" id="fig|1107882.3.peg.1205"/>
<keyword evidence="3" id="KW-1185">Reference proteome</keyword>
<dbReference type="InterPro" id="IPR029062">
    <property type="entry name" value="Class_I_gatase-like"/>
</dbReference>
<dbReference type="Proteomes" id="UP000003250">
    <property type="component" value="Unassembled WGS sequence"/>
</dbReference>
<proteinExistence type="predicted"/>
<evidence type="ECO:0000259" key="1">
    <source>
        <dbReference type="Pfam" id="PF01965"/>
    </source>
</evidence>
<name>H0HM55_9HYPH</name>
<protein>
    <submittedName>
        <fullName evidence="2">ThiJ/PfpI domain-containing protein</fullName>
    </submittedName>
</protein>
<evidence type="ECO:0000313" key="2">
    <source>
        <dbReference type="EMBL" id="EHK58247.1"/>
    </source>
</evidence>